<evidence type="ECO:0000256" key="1">
    <source>
        <dbReference type="SAM" id="MobiDB-lite"/>
    </source>
</evidence>
<comment type="caution">
    <text evidence="2">The sequence shown here is derived from an EMBL/GenBank/DDBJ whole genome shotgun (WGS) entry which is preliminary data.</text>
</comment>
<evidence type="ECO:0000313" key="3">
    <source>
        <dbReference type="Proteomes" id="UP001341840"/>
    </source>
</evidence>
<proteinExistence type="predicted"/>
<sequence length="188" mass="21636">MDKRETSKSPQDNKKKEETRGVNVDTQERLHQNKQLLTLPNLNHIPHFPQYFYPMYPYIYIVPIYPNQSPIVMHPSLQNPFPQLNGLGPITINLWPHTISNPFLFNNLRDTDEILEPLKSLHHHQLNHCNNKKMPKHASDKKEPEHTIAKNNKGSMSRSRTAGKTYVLGSGIGGNNFSAKNKLVKNKQ</sequence>
<evidence type="ECO:0000313" key="2">
    <source>
        <dbReference type="EMBL" id="MED6175834.1"/>
    </source>
</evidence>
<reference evidence="2 3" key="1">
    <citation type="journal article" date="2023" name="Plants (Basel)">
        <title>Bridging the Gap: Combining Genomics and Transcriptomics Approaches to Understand Stylosanthes scabra, an Orphan Legume from the Brazilian Caatinga.</title>
        <authorList>
            <person name="Ferreira-Neto J.R.C."/>
            <person name="da Silva M.D."/>
            <person name="Binneck E."/>
            <person name="de Melo N.F."/>
            <person name="da Silva R.H."/>
            <person name="de Melo A.L.T.M."/>
            <person name="Pandolfi V."/>
            <person name="Bustamante F.O."/>
            <person name="Brasileiro-Vidal A.C."/>
            <person name="Benko-Iseppon A.M."/>
        </authorList>
    </citation>
    <scope>NUCLEOTIDE SEQUENCE [LARGE SCALE GENOMIC DNA]</scope>
    <source>
        <tissue evidence="2">Leaves</tissue>
    </source>
</reference>
<feature type="region of interest" description="Disordered" evidence="1">
    <location>
        <begin position="1"/>
        <end position="28"/>
    </location>
</feature>
<organism evidence="2 3">
    <name type="scientific">Stylosanthes scabra</name>
    <dbReference type="NCBI Taxonomy" id="79078"/>
    <lineage>
        <taxon>Eukaryota</taxon>
        <taxon>Viridiplantae</taxon>
        <taxon>Streptophyta</taxon>
        <taxon>Embryophyta</taxon>
        <taxon>Tracheophyta</taxon>
        <taxon>Spermatophyta</taxon>
        <taxon>Magnoliopsida</taxon>
        <taxon>eudicotyledons</taxon>
        <taxon>Gunneridae</taxon>
        <taxon>Pentapetalae</taxon>
        <taxon>rosids</taxon>
        <taxon>fabids</taxon>
        <taxon>Fabales</taxon>
        <taxon>Fabaceae</taxon>
        <taxon>Papilionoideae</taxon>
        <taxon>50 kb inversion clade</taxon>
        <taxon>dalbergioids sensu lato</taxon>
        <taxon>Dalbergieae</taxon>
        <taxon>Pterocarpus clade</taxon>
        <taxon>Stylosanthes</taxon>
    </lineage>
</organism>
<feature type="non-terminal residue" evidence="2">
    <location>
        <position position="188"/>
    </location>
</feature>
<dbReference type="EMBL" id="JASCZI010152282">
    <property type="protein sequence ID" value="MED6175834.1"/>
    <property type="molecule type" value="Genomic_DNA"/>
</dbReference>
<gene>
    <name evidence="2" type="ORF">PIB30_082032</name>
</gene>
<dbReference type="Proteomes" id="UP001341840">
    <property type="component" value="Unassembled WGS sequence"/>
</dbReference>
<feature type="region of interest" description="Disordered" evidence="1">
    <location>
        <begin position="133"/>
        <end position="188"/>
    </location>
</feature>
<feature type="compositionally biased region" description="Basic and acidic residues" evidence="1">
    <location>
        <begin position="137"/>
        <end position="148"/>
    </location>
</feature>
<name>A0ABU6VQN8_9FABA</name>
<accession>A0ABU6VQN8</accession>
<keyword evidence="3" id="KW-1185">Reference proteome</keyword>
<protein>
    <submittedName>
        <fullName evidence="2">Uncharacterized protein</fullName>
    </submittedName>
</protein>
<feature type="compositionally biased region" description="Polar residues" evidence="1">
    <location>
        <begin position="149"/>
        <end position="162"/>
    </location>
</feature>